<dbReference type="KEGG" id="bpro:PMF13cell1_02881"/>
<evidence type="ECO:0000313" key="5">
    <source>
        <dbReference type="EMBL" id="QBE94872.1"/>
    </source>
</evidence>
<dbReference type="InterPro" id="IPR011010">
    <property type="entry name" value="DNA_brk_join_enz"/>
</dbReference>
<accession>A0A4P6LXJ0</accession>
<dbReference type="PANTHER" id="PTHR30349">
    <property type="entry name" value="PHAGE INTEGRASE-RELATED"/>
    <property type="match status" value="1"/>
</dbReference>
<gene>
    <name evidence="6" type="primary">xerD_16</name>
    <name evidence="4" type="synonym">xerD_1</name>
    <name evidence="7" type="synonym">xerD_17</name>
    <name evidence="8" type="synonym">xerD_23</name>
    <name evidence="5" type="synonym">xerD_6</name>
    <name evidence="4" type="ORF">PMF13cell1_00135</name>
    <name evidence="5" type="ORF">PMF13cell1_00365</name>
    <name evidence="6" type="ORF">PMF13cell1_01389</name>
    <name evidence="7" type="ORF">PMF13cell1_02881</name>
    <name evidence="8" type="ORF">PMF13cell1_04864</name>
</gene>
<dbReference type="KEGG" id="bpro:PMF13cell1_00135"/>
<evidence type="ECO:0000313" key="8">
    <source>
        <dbReference type="EMBL" id="QBE99290.1"/>
    </source>
</evidence>
<dbReference type="Gene3D" id="1.10.150.130">
    <property type="match status" value="1"/>
</dbReference>
<keyword evidence="1" id="KW-0238">DNA-binding</keyword>
<dbReference type="EMBL" id="CP035945">
    <property type="protein sequence ID" value="QBE97325.1"/>
    <property type="molecule type" value="Genomic_DNA"/>
</dbReference>
<protein>
    <submittedName>
        <fullName evidence="6">Tyrosine recombinase XerD</fullName>
    </submittedName>
</protein>
<sequence length="411" mass="47097">MTIQEITDGLKNLLLDNHYNPVTVQFYEREWKKIQSFLLTEYGDEVFDMERGLAYLEKQYGFQTRYNDGTLSQQRVQILRVVHMLEDYRLHQVLTRRYYASKNPIRLNPYYAGIHTGYCNALLNSGLSKSTIGHYTSISMVFMDYLSQKGIRSVSAVCLDTCNGYLRTLAGYSFKTVEQNVCAIRHFLRYLQGTGMVSADLASEIHMPTVSKKSKIPSVWTTEELQELLHAVDRSSPIGKRDYAMILLACILGLRVSDIKNLRFGNFDWSNKKLSIIQHKTHKPLSLPIPDAVGWAVIDYIKNGRPKYYDTDVVFVKHMPPFDPLSDNDHLENRIIFHMRKAGIRRDKDRHSGFHSLRHCAGSMLLEMETPLPVITSIMGHSDTDVTGIYLKTDLKKLSECVLTPPVNAYG</sequence>
<name>A0A4P6LXJ0_9FIRM</name>
<dbReference type="KEGG" id="bpro:PMF13cell1_01389"/>
<evidence type="ECO:0000313" key="7">
    <source>
        <dbReference type="EMBL" id="QBE97325.1"/>
    </source>
</evidence>
<organism evidence="6 9">
    <name type="scientific">Blautia producta</name>
    <dbReference type="NCBI Taxonomy" id="33035"/>
    <lineage>
        <taxon>Bacteria</taxon>
        <taxon>Bacillati</taxon>
        <taxon>Bacillota</taxon>
        <taxon>Clostridia</taxon>
        <taxon>Lachnospirales</taxon>
        <taxon>Lachnospiraceae</taxon>
        <taxon>Blautia</taxon>
    </lineage>
</organism>
<feature type="domain" description="Tyr recombinase" evidence="3">
    <location>
        <begin position="215"/>
        <end position="403"/>
    </location>
</feature>
<dbReference type="KEGG" id="bpro:PMF13cell1_04864"/>
<dbReference type="EMBL" id="CP035945">
    <property type="protein sequence ID" value="QBE94642.1"/>
    <property type="molecule type" value="Genomic_DNA"/>
</dbReference>
<evidence type="ECO:0000259" key="3">
    <source>
        <dbReference type="PROSITE" id="PS51898"/>
    </source>
</evidence>
<dbReference type="PROSITE" id="PS51898">
    <property type="entry name" value="TYR_RECOMBINASE"/>
    <property type="match status" value="1"/>
</dbReference>
<dbReference type="GO" id="GO:0015074">
    <property type="term" value="P:DNA integration"/>
    <property type="evidence" value="ECO:0007669"/>
    <property type="project" value="InterPro"/>
</dbReference>
<dbReference type="SUPFAM" id="SSF56349">
    <property type="entry name" value="DNA breaking-rejoining enzymes"/>
    <property type="match status" value="1"/>
</dbReference>
<dbReference type="CDD" id="cd01188">
    <property type="entry name" value="INT_RitA_C_like"/>
    <property type="match status" value="1"/>
</dbReference>
<dbReference type="KEGG" id="bpro:PMF13cell1_00365"/>
<dbReference type="EMBL" id="CP035945">
    <property type="protein sequence ID" value="QBE99290.1"/>
    <property type="molecule type" value="Genomic_DNA"/>
</dbReference>
<dbReference type="Pfam" id="PF00589">
    <property type="entry name" value="Phage_integrase"/>
    <property type="match status" value="1"/>
</dbReference>
<dbReference type="EMBL" id="CP035945">
    <property type="protein sequence ID" value="QBE94872.1"/>
    <property type="molecule type" value="Genomic_DNA"/>
</dbReference>
<dbReference type="InterPro" id="IPR002104">
    <property type="entry name" value="Integrase_catalytic"/>
</dbReference>
<dbReference type="GO" id="GO:0003677">
    <property type="term" value="F:DNA binding"/>
    <property type="evidence" value="ECO:0007669"/>
    <property type="project" value="UniProtKB-KW"/>
</dbReference>
<dbReference type="GO" id="GO:0006310">
    <property type="term" value="P:DNA recombination"/>
    <property type="evidence" value="ECO:0007669"/>
    <property type="project" value="UniProtKB-KW"/>
</dbReference>
<evidence type="ECO:0000256" key="1">
    <source>
        <dbReference type="ARBA" id="ARBA00023125"/>
    </source>
</evidence>
<evidence type="ECO:0000256" key="2">
    <source>
        <dbReference type="ARBA" id="ARBA00023172"/>
    </source>
</evidence>
<reference evidence="6 9" key="1">
    <citation type="submission" date="2019-01" db="EMBL/GenBank/DDBJ databases">
        <title>PMF-metabolizing Aryl O-demethylase.</title>
        <authorList>
            <person name="Kim M."/>
        </authorList>
    </citation>
    <scope>NUCLEOTIDE SEQUENCE [LARGE SCALE GENOMIC DNA]</scope>
    <source>
        <strain evidence="6 9">PMF1</strain>
    </source>
</reference>
<proteinExistence type="predicted"/>
<dbReference type="EMBL" id="CP035945">
    <property type="protein sequence ID" value="QBE95863.1"/>
    <property type="molecule type" value="Genomic_DNA"/>
</dbReference>
<evidence type="ECO:0000313" key="6">
    <source>
        <dbReference type="EMBL" id="QBE95863.1"/>
    </source>
</evidence>
<dbReference type="AlphaFoldDB" id="A0A4P6LXJ0"/>
<evidence type="ECO:0000313" key="4">
    <source>
        <dbReference type="EMBL" id="QBE94642.1"/>
    </source>
</evidence>
<dbReference type="InterPro" id="IPR010998">
    <property type="entry name" value="Integrase_recombinase_N"/>
</dbReference>
<dbReference type="Gene3D" id="1.10.443.10">
    <property type="entry name" value="Intergrase catalytic core"/>
    <property type="match status" value="1"/>
</dbReference>
<dbReference type="InterPro" id="IPR013762">
    <property type="entry name" value="Integrase-like_cat_sf"/>
</dbReference>
<evidence type="ECO:0000313" key="9">
    <source>
        <dbReference type="Proteomes" id="UP000289794"/>
    </source>
</evidence>
<dbReference type="PANTHER" id="PTHR30349:SF81">
    <property type="entry name" value="TYROSINE RECOMBINASE XERC"/>
    <property type="match status" value="1"/>
</dbReference>
<dbReference type="InterPro" id="IPR050090">
    <property type="entry name" value="Tyrosine_recombinase_XerCD"/>
</dbReference>
<dbReference type="Proteomes" id="UP000289794">
    <property type="component" value="Chromosome"/>
</dbReference>
<keyword evidence="2" id="KW-0233">DNA recombination</keyword>
<dbReference type="RefSeq" id="WP_115622647.1">
    <property type="nucleotide sequence ID" value="NZ_CP035945.1"/>
</dbReference>